<evidence type="ECO:0000256" key="1">
    <source>
        <dbReference type="SAM" id="MobiDB-lite"/>
    </source>
</evidence>
<dbReference type="Gene3D" id="2.130.10.10">
    <property type="entry name" value="YVTN repeat-like/Quinoprotein amine dehydrogenase"/>
    <property type="match status" value="1"/>
</dbReference>
<protein>
    <recommendedName>
        <fullName evidence="5">DUF1513 domain-containing protein</fullName>
    </recommendedName>
</protein>
<evidence type="ECO:0000256" key="2">
    <source>
        <dbReference type="SAM" id="SignalP"/>
    </source>
</evidence>
<evidence type="ECO:0008006" key="5">
    <source>
        <dbReference type="Google" id="ProtNLM"/>
    </source>
</evidence>
<dbReference type="AlphaFoldDB" id="A0A0G3BJL1"/>
<proteinExistence type="predicted"/>
<dbReference type="KEGG" id="pbh:AAW51_1482"/>
<name>A0A0G3BJL1_9BURK</name>
<dbReference type="PATRIC" id="fig|413882.6.peg.1557"/>
<sequence>MNVNEMRWRRRHWLAALTALLGSPVSAVQPAPARRIDQDRLALSWVDSAGHWLGVLRLAPGGPRLDARLAIPTRAHALRVLPDGSLLAVARRPGDWLLHWTPSGQVLRWGWIEPDRVYNGHVLVSPDGRTLYTTETDFQSGAGLVGLRDTRTLQKRDEWRTHGIDPHALIRDADGQLLVANGGIATRPETGRLKLDLERMDSSLVRLAPDDGALLGQWRLDDRRLSLRHLALAADGTVGIALQAEHDEAERKQTAPVLAVFDGRQLRTAVPPAGLSLQGYGGDIASTGDGFFAVSCTRAHCVSLWHADGRYAGQWPLDEACALAPGRRGNVRAGGRTAGFELSAPPGEPAPQRLPLPTGARPDNHWTRL</sequence>
<dbReference type="EMBL" id="CP011371">
    <property type="protein sequence ID" value="AKJ28173.1"/>
    <property type="molecule type" value="Genomic_DNA"/>
</dbReference>
<dbReference type="RefSeq" id="WP_238947785.1">
    <property type="nucleotide sequence ID" value="NZ_CP011371.1"/>
</dbReference>
<reference evidence="3 4" key="1">
    <citation type="submission" date="2015-05" db="EMBL/GenBank/DDBJ databases">
        <authorList>
            <person name="Tang B."/>
            <person name="Yu Y."/>
        </authorList>
    </citation>
    <scope>NUCLEOTIDE SEQUENCE [LARGE SCALE GENOMIC DNA]</scope>
    <source>
        <strain evidence="3 4">DSM 7029</strain>
    </source>
</reference>
<evidence type="ECO:0000313" key="4">
    <source>
        <dbReference type="Proteomes" id="UP000035352"/>
    </source>
</evidence>
<dbReference type="SUPFAM" id="SSF50969">
    <property type="entry name" value="YVTN repeat-like/Quinoprotein amine dehydrogenase"/>
    <property type="match status" value="1"/>
</dbReference>
<feature type="chain" id="PRO_5005183588" description="DUF1513 domain-containing protein" evidence="2">
    <location>
        <begin position="28"/>
        <end position="369"/>
    </location>
</feature>
<dbReference type="InterPro" id="IPR015943">
    <property type="entry name" value="WD40/YVTN_repeat-like_dom_sf"/>
</dbReference>
<dbReference type="STRING" id="413882.AAW51_1482"/>
<accession>A0A0G3BJL1</accession>
<keyword evidence="4" id="KW-1185">Reference proteome</keyword>
<evidence type="ECO:0000313" key="3">
    <source>
        <dbReference type="EMBL" id="AKJ28173.1"/>
    </source>
</evidence>
<dbReference type="Pfam" id="PF07433">
    <property type="entry name" value="DUF1513"/>
    <property type="match status" value="1"/>
</dbReference>
<gene>
    <name evidence="3" type="ORF">AAW51_1482</name>
</gene>
<keyword evidence="2" id="KW-0732">Signal</keyword>
<dbReference type="InterPro" id="IPR011044">
    <property type="entry name" value="Quino_amine_DH_bsu"/>
</dbReference>
<dbReference type="Proteomes" id="UP000035352">
    <property type="component" value="Chromosome"/>
</dbReference>
<feature type="signal peptide" evidence="2">
    <location>
        <begin position="1"/>
        <end position="27"/>
    </location>
</feature>
<dbReference type="InterPro" id="IPR008311">
    <property type="entry name" value="UCP028101"/>
</dbReference>
<organism evidence="3 4">
    <name type="scientific">Caldimonas brevitalea</name>
    <dbReference type="NCBI Taxonomy" id="413882"/>
    <lineage>
        <taxon>Bacteria</taxon>
        <taxon>Pseudomonadati</taxon>
        <taxon>Pseudomonadota</taxon>
        <taxon>Betaproteobacteria</taxon>
        <taxon>Burkholderiales</taxon>
        <taxon>Sphaerotilaceae</taxon>
        <taxon>Caldimonas</taxon>
    </lineage>
</organism>
<feature type="region of interest" description="Disordered" evidence="1">
    <location>
        <begin position="334"/>
        <end position="369"/>
    </location>
</feature>